<keyword evidence="3" id="KW-0812">Transmembrane</keyword>
<feature type="region of interest" description="Disordered" evidence="2">
    <location>
        <begin position="1"/>
        <end position="40"/>
    </location>
</feature>
<accession>A0ABY8EW57</accession>
<dbReference type="CDD" id="cd08022">
    <property type="entry name" value="M28_PSMA_like"/>
    <property type="match status" value="1"/>
</dbReference>
<proteinExistence type="inferred from homology"/>
<dbReference type="PANTHER" id="PTHR10404:SF46">
    <property type="entry name" value="VACUOLAR PROTEIN SORTING-ASSOCIATED PROTEIN 70"/>
    <property type="match status" value="1"/>
</dbReference>
<reference evidence="7 8" key="1">
    <citation type="journal article" date="2020" name="Elife">
        <title>Loss of centromere function drives karyotype evolution in closely related Malassezia species.</title>
        <authorList>
            <person name="Sankaranarayanan S.R."/>
            <person name="Ianiri G."/>
            <person name="Coelho M.A."/>
            <person name="Reza M.H."/>
            <person name="Thimmappa B.C."/>
            <person name="Ganguly P."/>
            <person name="Vadnala R.N."/>
            <person name="Sun S."/>
            <person name="Siddharthan R."/>
            <person name="Tellgren-Roth C."/>
            <person name="Dawson T.L."/>
            <person name="Heitman J."/>
            <person name="Sanyal K."/>
        </authorList>
    </citation>
    <scope>NUCLEOTIDE SEQUENCE [LARGE SCALE GENOMIC DNA]</scope>
    <source>
        <strain evidence="7">CBS14141</strain>
    </source>
</reference>
<name>A0ABY8EW57_MALFU</name>
<dbReference type="PANTHER" id="PTHR10404">
    <property type="entry name" value="N-ACETYLATED-ALPHA-LINKED ACIDIC DIPEPTIDASE"/>
    <property type="match status" value="1"/>
</dbReference>
<feature type="domain" description="Transferrin receptor-like dimerisation" evidence="5">
    <location>
        <begin position="699"/>
        <end position="825"/>
    </location>
</feature>
<dbReference type="SUPFAM" id="SSF47672">
    <property type="entry name" value="Transferrin receptor-like dimerisation domain"/>
    <property type="match status" value="1"/>
</dbReference>
<feature type="domain" description="PA" evidence="4">
    <location>
        <begin position="265"/>
        <end position="357"/>
    </location>
</feature>
<dbReference type="GO" id="GO:0004181">
    <property type="term" value="F:metallocarboxypeptidase activity"/>
    <property type="evidence" value="ECO:0007669"/>
    <property type="project" value="UniProtKB-EC"/>
</dbReference>
<dbReference type="CDD" id="cd02121">
    <property type="entry name" value="PA_GCPII_like"/>
    <property type="match status" value="1"/>
</dbReference>
<dbReference type="Pfam" id="PF02225">
    <property type="entry name" value="PA"/>
    <property type="match status" value="1"/>
</dbReference>
<evidence type="ECO:0000259" key="4">
    <source>
        <dbReference type="Pfam" id="PF02225"/>
    </source>
</evidence>
<sequence length="827" mass="90757">MAYTDADREPLLPADEKAAVAPPPPPYEELPTPAPAPAPRHTHAKRALLVVALVAAAVVFWHLPLPTTTERRAHACGSDHWLDTLRAHVRWEDVACRVRGQAHTAACRTSFDERRREAERTFLAEPKAERARRALQSYTEMHHLAGEKADYVSALHQIQEWSALLGLPEVEDAAALVHDAGSGASQALWKERRPRTEHTPQPRVWADTYAVWLDQPVSASLSLADAETNATVWTADLAEEVLEEDPTSARGMPPFHGYSHSGAASGPLVYVGDGHKDDFARLAAHGVDFRGKVVLVRYGGLFRGLKVRAAQEAGAVGVLIYSDLTEDDEVTEANGYAAYPDGPARQPSSVQRGSVQALSFYPGDPATPGAPSYRNATRLRVDEADTLPKIPSLPISYRTALRLLASLDGHGFEVAEAGEHLRGALPGVRYWSGPSAEVVHMHNEMDLQTRDIWNVYAVIPGYIDDERIVLGNHRDAWTFGGVDPSSGTAVVHEVLAGLGALVRSGWKPMRTIVVASWDAEEYGLVGSTEFGEDYAEHLQENVAMYLNLDMAVGGSQLSAAASPSLAALLRGAAADVADPTSARGAPLSFGAIEALGSGSDFTVFLQRLGIASLDMSYRRTRGDAVYHYHSNYDSFAWMDKFGDPGFHRHEALAKVLGLTALRAAQQPFLPIDVVAYAHELRTYYDRVRAVADDRHPHALRALRDAIDGVVQAAERLGHTQTRLARRVAALLDDAHAPRRELRHAMRAVRRVNRALQRFERGFLDARGLPERTWYRHLGVAPGRWLGYGATTFPGVTESYTYDHGRHAAYELERLTRALRHLAHDLHP</sequence>
<dbReference type="Pfam" id="PF04389">
    <property type="entry name" value="Peptidase_M28"/>
    <property type="match status" value="1"/>
</dbReference>
<dbReference type="Gene3D" id="1.20.930.40">
    <property type="entry name" value="Transferrin receptor-like, dimerisation domain"/>
    <property type="match status" value="1"/>
</dbReference>
<evidence type="ECO:0000259" key="5">
    <source>
        <dbReference type="Pfam" id="PF04253"/>
    </source>
</evidence>
<dbReference type="InterPro" id="IPR007365">
    <property type="entry name" value="TFR-like_dimer_dom"/>
</dbReference>
<evidence type="ECO:0000259" key="6">
    <source>
        <dbReference type="Pfam" id="PF04389"/>
    </source>
</evidence>
<gene>
    <name evidence="7" type="primary">VPS70</name>
    <name evidence="7" type="ORF">GLX27_004340</name>
</gene>
<organism evidence="7 8">
    <name type="scientific">Malassezia furfur</name>
    <name type="common">Pityriasis versicolor infection agent</name>
    <name type="synonym">Pityrosporum furfur</name>
    <dbReference type="NCBI Taxonomy" id="55194"/>
    <lineage>
        <taxon>Eukaryota</taxon>
        <taxon>Fungi</taxon>
        <taxon>Dikarya</taxon>
        <taxon>Basidiomycota</taxon>
        <taxon>Ustilaginomycotina</taxon>
        <taxon>Malasseziomycetes</taxon>
        <taxon>Malasseziales</taxon>
        <taxon>Malasseziaceae</taxon>
        <taxon>Malassezia</taxon>
    </lineage>
</organism>
<dbReference type="SUPFAM" id="SSF52025">
    <property type="entry name" value="PA domain"/>
    <property type="match status" value="1"/>
</dbReference>
<feature type="compositionally biased region" description="Basic and acidic residues" evidence="2">
    <location>
        <begin position="1"/>
        <end position="18"/>
    </location>
</feature>
<dbReference type="EMBL" id="CP046239">
    <property type="protein sequence ID" value="WFD49656.1"/>
    <property type="molecule type" value="Genomic_DNA"/>
</dbReference>
<evidence type="ECO:0000256" key="1">
    <source>
        <dbReference type="ARBA" id="ARBA00005634"/>
    </source>
</evidence>
<dbReference type="InterPro" id="IPR046450">
    <property type="entry name" value="PA_dom_sf"/>
</dbReference>
<keyword evidence="7" id="KW-0121">Carboxypeptidase</keyword>
<keyword evidence="3" id="KW-1133">Transmembrane helix</keyword>
<evidence type="ECO:0000256" key="2">
    <source>
        <dbReference type="SAM" id="MobiDB-lite"/>
    </source>
</evidence>
<dbReference type="Gene3D" id="3.50.30.30">
    <property type="match status" value="1"/>
</dbReference>
<keyword evidence="7" id="KW-0378">Hydrolase</keyword>
<dbReference type="SUPFAM" id="SSF53187">
    <property type="entry name" value="Zn-dependent exopeptidases"/>
    <property type="match status" value="1"/>
</dbReference>
<dbReference type="Pfam" id="PF04253">
    <property type="entry name" value="TFR_dimer"/>
    <property type="match status" value="1"/>
</dbReference>
<evidence type="ECO:0000256" key="3">
    <source>
        <dbReference type="SAM" id="Phobius"/>
    </source>
</evidence>
<evidence type="ECO:0000313" key="7">
    <source>
        <dbReference type="EMBL" id="WFD49656.1"/>
    </source>
</evidence>
<dbReference type="Proteomes" id="UP000818624">
    <property type="component" value="Chromosome 6"/>
</dbReference>
<dbReference type="EC" id="3.4.17.21" evidence="7"/>
<feature type="compositionally biased region" description="Pro residues" evidence="2">
    <location>
        <begin position="21"/>
        <end position="38"/>
    </location>
</feature>
<protein>
    <submittedName>
        <fullName evidence="7">Glutamate carboxypeptidase II</fullName>
        <ecNumber evidence="7">3.4.17.21</ecNumber>
    </submittedName>
</protein>
<keyword evidence="3" id="KW-0472">Membrane</keyword>
<dbReference type="InterPro" id="IPR036757">
    <property type="entry name" value="TFR-like_dimer_dom_sf"/>
</dbReference>
<dbReference type="InterPro" id="IPR039373">
    <property type="entry name" value="Peptidase_M28B"/>
</dbReference>
<keyword evidence="8" id="KW-1185">Reference proteome</keyword>
<comment type="similarity">
    <text evidence="1">Belongs to the peptidase M28 family. M28B subfamily.</text>
</comment>
<evidence type="ECO:0000313" key="8">
    <source>
        <dbReference type="Proteomes" id="UP000818624"/>
    </source>
</evidence>
<feature type="domain" description="Peptidase M28" evidence="6">
    <location>
        <begin position="454"/>
        <end position="637"/>
    </location>
</feature>
<dbReference type="InterPro" id="IPR003137">
    <property type="entry name" value="PA_domain"/>
</dbReference>
<feature type="transmembrane region" description="Helical" evidence="3">
    <location>
        <begin position="47"/>
        <end position="65"/>
    </location>
</feature>
<keyword evidence="7" id="KW-0645">Protease</keyword>
<dbReference type="InterPro" id="IPR007484">
    <property type="entry name" value="Peptidase_M28"/>
</dbReference>
<dbReference type="Gene3D" id="3.40.630.10">
    <property type="entry name" value="Zn peptidases"/>
    <property type="match status" value="1"/>
</dbReference>